<comment type="caution">
    <text evidence="1">The sequence shown here is derived from an EMBL/GenBank/DDBJ whole genome shotgun (WGS) entry which is preliminary data.</text>
</comment>
<evidence type="ECO:0000313" key="1">
    <source>
        <dbReference type="EMBL" id="TRZ11488.1"/>
    </source>
</evidence>
<dbReference type="AlphaFoldDB" id="A0A8K1G4D3"/>
<sequence>MLLLLSKHGSPIPKRDLKSLLRWVSRIFPDTTPSSIFTFCYWDKVGVKLYDLATLPGHEPELRLLPAWRAVMDAIKKEGGGEHKYPRRIRRSLHIFDEYCDDELSVWSVTQMNWTSLLLPGLAAKKALSQLNKAACWLAKQMNATSSALSNLLTDVDSGQAELSVLPPAESPEVSPLLQRLRAASTDHLTDFALIPPVLLLRTAPLQGCEDLTKPCTDTSSHGITKSGYPHHHRVERAHLSLCSCLKFQLEEQPFPTWEVHEADSVSDVTPGIHHTPHEHLQATRRVQEDVEDAFKQPHPSKWDLSAWSPQREATAGTTFIGQLLKVTRVKVPVYSGGEQLRTEDGGNLAGE</sequence>
<name>A0A8K1G4D3_9PASS</name>
<dbReference type="Gene3D" id="1.10.150.490">
    <property type="entry name" value="Retroviral GAG p10 protein"/>
    <property type="match status" value="1"/>
</dbReference>
<proteinExistence type="predicted"/>
<dbReference type="Proteomes" id="UP000796761">
    <property type="component" value="Unassembled WGS sequence"/>
</dbReference>
<organism evidence="1 2">
    <name type="scientific">Zosterops borbonicus</name>
    <dbReference type="NCBI Taxonomy" id="364589"/>
    <lineage>
        <taxon>Eukaryota</taxon>
        <taxon>Metazoa</taxon>
        <taxon>Chordata</taxon>
        <taxon>Craniata</taxon>
        <taxon>Vertebrata</taxon>
        <taxon>Euteleostomi</taxon>
        <taxon>Archelosauria</taxon>
        <taxon>Archosauria</taxon>
        <taxon>Dinosauria</taxon>
        <taxon>Saurischia</taxon>
        <taxon>Theropoda</taxon>
        <taxon>Coelurosauria</taxon>
        <taxon>Aves</taxon>
        <taxon>Neognathae</taxon>
        <taxon>Neoaves</taxon>
        <taxon>Telluraves</taxon>
        <taxon>Australaves</taxon>
        <taxon>Passeriformes</taxon>
        <taxon>Sylvioidea</taxon>
        <taxon>Zosteropidae</taxon>
        <taxon>Zosterops</taxon>
    </lineage>
</organism>
<dbReference type="EMBL" id="SWJQ01000699">
    <property type="protein sequence ID" value="TRZ11488.1"/>
    <property type="molecule type" value="Genomic_DNA"/>
</dbReference>
<protein>
    <submittedName>
        <fullName evidence="1">Uncharacterized protein</fullName>
    </submittedName>
</protein>
<keyword evidence="2" id="KW-1185">Reference proteome</keyword>
<dbReference type="OrthoDB" id="10666619at2759"/>
<dbReference type="InterPro" id="IPR038124">
    <property type="entry name" value="B_retro_matrix_sf"/>
</dbReference>
<accession>A0A8K1G4D3</accession>
<reference evidence="1" key="1">
    <citation type="submission" date="2019-04" db="EMBL/GenBank/DDBJ databases">
        <title>Genome assembly of Zosterops borbonicus 15179.</title>
        <authorList>
            <person name="Leroy T."/>
            <person name="Anselmetti Y."/>
            <person name="Tilak M.-K."/>
            <person name="Nabholz B."/>
        </authorList>
    </citation>
    <scope>NUCLEOTIDE SEQUENCE</scope>
    <source>
        <strain evidence="1">HGM_15179</strain>
        <tissue evidence="1">Muscle</tissue>
    </source>
</reference>
<gene>
    <name evidence="1" type="ORF">HGM15179_015619</name>
</gene>
<evidence type="ECO:0000313" key="2">
    <source>
        <dbReference type="Proteomes" id="UP000796761"/>
    </source>
</evidence>